<keyword evidence="2" id="KW-0560">Oxidoreductase</keyword>
<dbReference type="InterPro" id="IPR012864">
    <property type="entry name" value="PCO/ADO"/>
</dbReference>
<dbReference type="AlphaFoldDB" id="A0AB34KAV0"/>
<organism evidence="4 5">
    <name type="scientific">Prymnesium parvum</name>
    <name type="common">Toxic golden alga</name>
    <dbReference type="NCBI Taxonomy" id="97485"/>
    <lineage>
        <taxon>Eukaryota</taxon>
        <taxon>Haptista</taxon>
        <taxon>Haptophyta</taxon>
        <taxon>Prymnesiophyceae</taxon>
        <taxon>Prymnesiales</taxon>
        <taxon>Prymnesiaceae</taxon>
        <taxon>Prymnesium</taxon>
    </lineage>
</organism>
<evidence type="ECO:0000313" key="4">
    <source>
        <dbReference type="EMBL" id="KAL1529659.1"/>
    </source>
</evidence>
<dbReference type="GO" id="GO:0016702">
    <property type="term" value="F:oxidoreductase activity, acting on single donors with incorporation of molecular oxygen, incorporation of two atoms of oxygen"/>
    <property type="evidence" value="ECO:0007669"/>
    <property type="project" value="InterPro"/>
</dbReference>
<comment type="caution">
    <text evidence="4">The sequence shown here is derived from an EMBL/GenBank/DDBJ whole genome shotgun (WGS) entry which is preliminary data.</text>
</comment>
<name>A0AB34KAV0_PRYPA</name>
<dbReference type="InterPro" id="IPR011051">
    <property type="entry name" value="RmlC_Cupin_sf"/>
</dbReference>
<dbReference type="SUPFAM" id="SSF51182">
    <property type="entry name" value="RmlC-like cupins"/>
    <property type="match status" value="1"/>
</dbReference>
<dbReference type="GO" id="GO:0046872">
    <property type="term" value="F:metal ion binding"/>
    <property type="evidence" value="ECO:0007669"/>
    <property type="project" value="UniProtKB-KW"/>
</dbReference>
<keyword evidence="1" id="KW-0479">Metal-binding</keyword>
<dbReference type="PANTHER" id="PTHR22966:SF61">
    <property type="entry name" value="2-AMINOETHANETHIOL DIOXYGENASE"/>
    <property type="match status" value="1"/>
</dbReference>
<evidence type="ECO:0000256" key="3">
    <source>
        <dbReference type="ARBA" id="ARBA00023004"/>
    </source>
</evidence>
<accession>A0AB34KAV0</accession>
<gene>
    <name evidence="4" type="ORF">AB1Y20_000600</name>
</gene>
<reference evidence="4 5" key="1">
    <citation type="journal article" date="2024" name="Science">
        <title>Giant polyketide synthase enzymes in the biosynthesis of giant marine polyether toxins.</title>
        <authorList>
            <person name="Fallon T.R."/>
            <person name="Shende V.V."/>
            <person name="Wierzbicki I.H."/>
            <person name="Pendleton A.L."/>
            <person name="Watervoot N.F."/>
            <person name="Auber R.P."/>
            <person name="Gonzalez D.J."/>
            <person name="Wisecaver J.H."/>
            <person name="Moore B.S."/>
        </authorList>
    </citation>
    <scope>NUCLEOTIDE SEQUENCE [LARGE SCALE GENOMIC DNA]</scope>
    <source>
        <strain evidence="4 5">12B1</strain>
    </source>
</reference>
<dbReference type="Gene3D" id="2.60.120.10">
    <property type="entry name" value="Jelly Rolls"/>
    <property type="match status" value="1"/>
</dbReference>
<protein>
    <recommendedName>
        <fullName evidence="6">Cysteine dioxygenase</fullName>
    </recommendedName>
</protein>
<dbReference type="Proteomes" id="UP001515480">
    <property type="component" value="Unassembled WGS sequence"/>
</dbReference>
<sequence>MMAAVGLMLPCCRTRGRWLCPTTRACSMSLVHRVYECASAGDLDAARSAMDALTASDVGLNPSDRAPPGAPITYRHVFGDDRFTMAIFYLPKGTRIPLHDHPEMTVLSKVLLGSLCVTSYDMPAAAPRTARSRFSFFTQPRVLHCASPTKTLVTAPCDTLRLEPLTGNIHQFEAVEDTAIFDLLAPPYNDRAGRSCHYYRVEAEREGGVSELVEIDWPPWLRIVTAPYEGAPCGPHM</sequence>
<keyword evidence="3" id="KW-0408">Iron</keyword>
<dbReference type="Pfam" id="PF07847">
    <property type="entry name" value="PCO_ADO"/>
    <property type="match status" value="1"/>
</dbReference>
<dbReference type="CDD" id="cd20289">
    <property type="entry name" value="cupin_ADO"/>
    <property type="match status" value="1"/>
</dbReference>
<evidence type="ECO:0000256" key="1">
    <source>
        <dbReference type="ARBA" id="ARBA00022723"/>
    </source>
</evidence>
<dbReference type="EMBL" id="JBGBPQ010000001">
    <property type="protein sequence ID" value="KAL1529659.1"/>
    <property type="molecule type" value="Genomic_DNA"/>
</dbReference>
<evidence type="ECO:0000256" key="2">
    <source>
        <dbReference type="ARBA" id="ARBA00023002"/>
    </source>
</evidence>
<dbReference type="PANTHER" id="PTHR22966">
    <property type="entry name" value="2-AMINOETHANETHIOL DIOXYGENASE"/>
    <property type="match status" value="1"/>
</dbReference>
<keyword evidence="5" id="KW-1185">Reference proteome</keyword>
<proteinExistence type="predicted"/>
<evidence type="ECO:0000313" key="5">
    <source>
        <dbReference type="Proteomes" id="UP001515480"/>
    </source>
</evidence>
<evidence type="ECO:0008006" key="6">
    <source>
        <dbReference type="Google" id="ProtNLM"/>
    </source>
</evidence>
<dbReference type="InterPro" id="IPR014710">
    <property type="entry name" value="RmlC-like_jellyroll"/>
</dbReference>